<dbReference type="Proteomes" id="UP001597343">
    <property type="component" value="Unassembled WGS sequence"/>
</dbReference>
<evidence type="ECO:0000313" key="9">
    <source>
        <dbReference type="Proteomes" id="UP001597343"/>
    </source>
</evidence>
<keyword evidence="4 7" id="KW-0812">Transmembrane</keyword>
<dbReference type="InterPro" id="IPR011701">
    <property type="entry name" value="MFS"/>
</dbReference>
<feature type="transmembrane region" description="Helical" evidence="7">
    <location>
        <begin position="256"/>
        <end position="274"/>
    </location>
</feature>
<evidence type="ECO:0000256" key="3">
    <source>
        <dbReference type="ARBA" id="ARBA00022475"/>
    </source>
</evidence>
<comment type="caution">
    <text evidence="8">The sequence shown here is derived from an EMBL/GenBank/DDBJ whole genome shotgun (WGS) entry which is preliminary data.</text>
</comment>
<feature type="transmembrane region" description="Helical" evidence="7">
    <location>
        <begin position="50"/>
        <end position="70"/>
    </location>
</feature>
<feature type="transmembrane region" description="Helical" evidence="7">
    <location>
        <begin position="286"/>
        <end position="304"/>
    </location>
</feature>
<evidence type="ECO:0000256" key="2">
    <source>
        <dbReference type="ARBA" id="ARBA00022448"/>
    </source>
</evidence>
<organism evidence="8 9">
    <name type="scientific">Tumebacillus lipolyticus</name>
    <dbReference type="NCBI Taxonomy" id="1280370"/>
    <lineage>
        <taxon>Bacteria</taxon>
        <taxon>Bacillati</taxon>
        <taxon>Bacillota</taxon>
        <taxon>Bacilli</taxon>
        <taxon>Bacillales</taxon>
        <taxon>Alicyclobacillaceae</taxon>
        <taxon>Tumebacillus</taxon>
    </lineage>
</organism>
<evidence type="ECO:0000313" key="8">
    <source>
        <dbReference type="EMBL" id="MFD2170758.1"/>
    </source>
</evidence>
<keyword evidence="5 7" id="KW-1133">Transmembrane helix</keyword>
<evidence type="ECO:0000256" key="5">
    <source>
        <dbReference type="ARBA" id="ARBA00022989"/>
    </source>
</evidence>
<dbReference type="CDD" id="cd06173">
    <property type="entry name" value="MFS_MefA_like"/>
    <property type="match status" value="1"/>
</dbReference>
<dbReference type="InterPro" id="IPR036259">
    <property type="entry name" value="MFS_trans_sf"/>
</dbReference>
<reference evidence="9" key="1">
    <citation type="journal article" date="2019" name="Int. J. Syst. Evol. Microbiol.">
        <title>The Global Catalogue of Microorganisms (GCM) 10K type strain sequencing project: providing services to taxonomists for standard genome sequencing and annotation.</title>
        <authorList>
            <consortium name="The Broad Institute Genomics Platform"/>
            <consortium name="The Broad Institute Genome Sequencing Center for Infectious Disease"/>
            <person name="Wu L."/>
            <person name="Ma J."/>
        </authorList>
    </citation>
    <scope>NUCLEOTIDE SEQUENCE [LARGE SCALE GENOMIC DNA]</scope>
    <source>
        <strain evidence="9">CGMCC 1.13574</strain>
    </source>
</reference>
<keyword evidence="2" id="KW-0813">Transport</keyword>
<feature type="transmembrane region" description="Helical" evidence="7">
    <location>
        <begin position="16"/>
        <end position="38"/>
    </location>
</feature>
<sequence length="402" mass="44371">MNQLTLLRANRNFKNVFLGTILTSFFGRMFTFLIPIWVYEATKSDVYVSASNVVTMVATLVVGVMSGVYIDRHSKKNLLVWTQLLTALVLLLPLISENLFNQPLLILSLIFIITGLSRIMYTTRVAIINTIVSKDELITANSMMASLFSFSMVLGPSALGAGLLIIGYQGFFWVSVALFFLSAAFSLRLVLDESKVKIKPKKGLITEITEGWQLLKGNRALFGSLLFTTIFMFSASIISGLIYLFLIDHEPDSAKIFTISASIQGVGSILGSILVTKVSKLQVHRITAGTVFAIGLLDMVFLLFYSTATLLVVCFLNGILQQVTMILMGTLYQKNCPNEFVGRLVGFRQTFINLFSILAVTIAMALLVWFSPTSVMIAASVLILLSAGFGFRYVRDSTTTER</sequence>
<evidence type="ECO:0000256" key="6">
    <source>
        <dbReference type="ARBA" id="ARBA00023136"/>
    </source>
</evidence>
<keyword evidence="9" id="KW-1185">Reference proteome</keyword>
<dbReference type="Pfam" id="PF07690">
    <property type="entry name" value="MFS_1"/>
    <property type="match status" value="1"/>
</dbReference>
<proteinExistence type="predicted"/>
<keyword evidence="3" id="KW-1003">Cell membrane</keyword>
<dbReference type="PANTHER" id="PTHR43266">
    <property type="entry name" value="MACROLIDE-EFFLUX PROTEIN"/>
    <property type="match status" value="1"/>
</dbReference>
<feature type="transmembrane region" description="Helical" evidence="7">
    <location>
        <begin position="220"/>
        <end position="244"/>
    </location>
</feature>
<accession>A0ABW4ZZB6</accession>
<feature type="transmembrane region" description="Helical" evidence="7">
    <location>
        <begin position="376"/>
        <end position="394"/>
    </location>
</feature>
<feature type="transmembrane region" description="Helical" evidence="7">
    <location>
        <begin position="77"/>
        <end position="96"/>
    </location>
</feature>
<dbReference type="SUPFAM" id="SSF103473">
    <property type="entry name" value="MFS general substrate transporter"/>
    <property type="match status" value="1"/>
</dbReference>
<protein>
    <submittedName>
        <fullName evidence="8">MFS transporter</fullName>
    </submittedName>
</protein>
<keyword evidence="6 7" id="KW-0472">Membrane</keyword>
<dbReference type="EMBL" id="JBHUIO010000006">
    <property type="protein sequence ID" value="MFD2170758.1"/>
    <property type="molecule type" value="Genomic_DNA"/>
</dbReference>
<feature type="transmembrane region" description="Helical" evidence="7">
    <location>
        <begin position="142"/>
        <end position="165"/>
    </location>
</feature>
<evidence type="ECO:0000256" key="7">
    <source>
        <dbReference type="SAM" id="Phobius"/>
    </source>
</evidence>
<dbReference type="Gene3D" id="1.20.1250.20">
    <property type="entry name" value="MFS general substrate transporter like domains"/>
    <property type="match status" value="1"/>
</dbReference>
<feature type="transmembrane region" description="Helical" evidence="7">
    <location>
        <begin position="351"/>
        <end position="370"/>
    </location>
</feature>
<feature type="transmembrane region" description="Helical" evidence="7">
    <location>
        <begin position="310"/>
        <end position="331"/>
    </location>
</feature>
<dbReference type="RefSeq" id="WP_386047022.1">
    <property type="nucleotide sequence ID" value="NZ_JBHUIO010000006.1"/>
</dbReference>
<evidence type="ECO:0000256" key="4">
    <source>
        <dbReference type="ARBA" id="ARBA00022692"/>
    </source>
</evidence>
<name>A0ABW4ZZB6_9BACL</name>
<dbReference type="PANTHER" id="PTHR43266:SF7">
    <property type="entry name" value="TRANSPORTER, PUTATIVE-RELATED"/>
    <property type="match status" value="1"/>
</dbReference>
<feature type="transmembrane region" description="Helical" evidence="7">
    <location>
        <begin position="171"/>
        <end position="191"/>
    </location>
</feature>
<feature type="transmembrane region" description="Helical" evidence="7">
    <location>
        <begin position="102"/>
        <end position="121"/>
    </location>
</feature>
<evidence type="ECO:0000256" key="1">
    <source>
        <dbReference type="ARBA" id="ARBA00004651"/>
    </source>
</evidence>
<gene>
    <name evidence="8" type="ORF">ACFSOY_12165</name>
</gene>
<comment type="subcellular location">
    <subcellularLocation>
        <location evidence="1">Cell membrane</location>
        <topology evidence="1">Multi-pass membrane protein</topology>
    </subcellularLocation>
</comment>